<keyword evidence="1" id="KW-0732">Signal</keyword>
<dbReference type="EMBL" id="BDSP01000245">
    <property type="protein sequence ID" value="GAX26432.1"/>
    <property type="molecule type" value="Genomic_DNA"/>
</dbReference>
<reference evidence="2 3" key="1">
    <citation type="journal article" date="2015" name="Plant Cell">
        <title>Oil accumulation by the oleaginous diatom Fistulifera solaris as revealed by the genome and transcriptome.</title>
        <authorList>
            <person name="Tanaka T."/>
            <person name="Maeda Y."/>
            <person name="Veluchamy A."/>
            <person name="Tanaka M."/>
            <person name="Abida H."/>
            <person name="Marechal E."/>
            <person name="Bowler C."/>
            <person name="Muto M."/>
            <person name="Sunaga Y."/>
            <person name="Tanaka M."/>
            <person name="Yoshino T."/>
            <person name="Taniguchi T."/>
            <person name="Fukuda Y."/>
            <person name="Nemoto M."/>
            <person name="Matsumoto M."/>
            <person name="Wong P.S."/>
            <person name="Aburatani S."/>
            <person name="Fujibuchi W."/>
        </authorList>
    </citation>
    <scope>NUCLEOTIDE SEQUENCE [LARGE SCALE GENOMIC DNA]</scope>
    <source>
        <strain evidence="2 3">JPCC DA0580</strain>
    </source>
</reference>
<evidence type="ECO:0000313" key="3">
    <source>
        <dbReference type="Proteomes" id="UP000198406"/>
    </source>
</evidence>
<gene>
    <name evidence="2" type="ORF">FisN_37Hu018</name>
</gene>
<dbReference type="Proteomes" id="UP000198406">
    <property type="component" value="Unassembled WGS sequence"/>
</dbReference>
<evidence type="ECO:0000313" key="2">
    <source>
        <dbReference type="EMBL" id="GAX26432.1"/>
    </source>
</evidence>
<sequence>MLHRTLLSLLLVVAAIRKGQTFFVPSSSSSWRMTTRPIDDGATLIPSSALQQQSKNSYDGSEHGNVLLGLSLLASIWIFSIPPEFRRAYFCATPSCVQQRAACNDCVTFSEWKTQLGEYYRNGGGIQFDFSIDPKTKQFWADTLG</sequence>
<protein>
    <submittedName>
        <fullName evidence="2">Uncharacterized protein</fullName>
    </submittedName>
</protein>
<dbReference type="OrthoDB" id="45749at2759"/>
<dbReference type="InParanoid" id="A0A1Z5KK31"/>
<organism evidence="2 3">
    <name type="scientific">Fistulifera solaris</name>
    <name type="common">Oleaginous diatom</name>
    <dbReference type="NCBI Taxonomy" id="1519565"/>
    <lineage>
        <taxon>Eukaryota</taxon>
        <taxon>Sar</taxon>
        <taxon>Stramenopiles</taxon>
        <taxon>Ochrophyta</taxon>
        <taxon>Bacillariophyta</taxon>
        <taxon>Bacillariophyceae</taxon>
        <taxon>Bacillariophycidae</taxon>
        <taxon>Naviculales</taxon>
        <taxon>Naviculaceae</taxon>
        <taxon>Fistulifera</taxon>
    </lineage>
</organism>
<keyword evidence="3" id="KW-1185">Reference proteome</keyword>
<name>A0A1Z5KK31_FISSO</name>
<accession>A0A1Z5KK31</accession>
<feature type="chain" id="PRO_5012396609" evidence="1">
    <location>
        <begin position="22"/>
        <end position="145"/>
    </location>
</feature>
<dbReference type="AlphaFoldDB" id="A0A1Z5KK31"/>
<proteinExistence type="predicted"/>
<comment type="caution">
    <text evidence="2">The sequence shown here is derived from an EMBL/GenBank/DDBJ whole genome shotgun (WGS) entry which is preliminary data.</text>
</comment>
<feature type="signal peptide" evidence="1">
    <location>
        <begin position="1"/>
        <end position="21"/>
    </location>
</feature>
<evidence type="ECO:0000256" key="1">
    <source>
        <dbReference type="SAM" id="SignalP"/>
    </source>
</evidence>